<sequence length="173" mass="19134">MKQAASLAPCHSPSTSSIPTTSISPARLTSACFPSYDHDARGAPQQAHLRRSPFQYILCESEVAEEPSTSTPVHPISQFLALGHATGQLHCFPAFPLTSNPTRRYSYKRLDRLRRMHRLPVHLTRPLPAHCLCSRYLLFLITVLNTPPIKSGHPNPLSFDPRLDCAVLARGCA</sequence>
<feature type="compositionally biased region" description="Low complexity" evidence="1">
    <location>
        <begin position="12"/>
        <end position="22"/>
    </location>
</feature>
<proteinExistence type="predicted"/>
<organism evidence="2 3">
    <name type="scientific">Favolaschia claudopus</name>
    <dbReference type="NCBI Taxonomy" id="2862362"/>
    <lineage>
        <taxon>Eukaryota</taxon>
        <taxon>Fungi</taxon>
        <taxon>Dikarya</taxon>
        <taxon>Basidiomycota</taxon>
        <taxon>Agaricomycotina</taxon>
        <taxon>Agaricomycetes</taxon>
        <taxon>Agaricomycetidae</taxon>
        <taxon>Agaricales</taxon>
        <taxon>Marasmiineae</taxon>
        <taxon>Mycenaceae</taxon>
        <taxon>Favolaschia</taxon>
    </lineage>
</organism>
<protein>
    <submittedName>
        <fullName evidence="2">Uncharacterized protein</fullName>
    </submittedName>
</protein>
<name>A0AAV9ZL58_9AGAR</name>
<dbReference type="EMBL" id="JAWWNJ010000133">
    <property type="protein sequence ID" value="KAK6984936.1"/>
    <property type="molecule type" value="Genomic_DNA"/>
</dbReference>
<comment type="caution">
    <text evidence="2">The sequence shown here is derived from an EMBL/GenBank/DDBJ whole genome shotgun (WGS) entry which is preliminary data.</text>
</comment>
<dbReference type="Proteomes" id="UP001362999">
    <property type="component" value="Unassembled WGS sequence"/>
</dbReference>
<keyword evidence="3" id="KW-1185">Reference proteome</keyword>
<accession>A0AAV9ZL58</accession>
<reference evidence="2 3" key="1">
    <citation type="journal article" date="2024" name="J Genomics">
        <title>Draft genome sequencing and assembly of Favolaschia claudopus CIRM-BRFM 2984 isolated from oak limbs.</title>
        <authorList>
            <person name="Navarro D."/>
            <person name="Drula E."/>
            <person name="Chaduli D."/>
            <person name="Cazenave R."/>
            <person name="Ahrendt S."/>
            <person name="Wang J."/>
            <person name="Lipzen A."/>
            <person name="Daum C."/>
            <person name="Barry K."/>
            <person name="Grigoriev I.V."/>
            <person name="Favel A."/>
            <person name="Rosso M.N."/>
            <person name="Martin F."/>
        </authorList>
    </citation>
    <scope>NUCLEOTIDE SEQUENCE [LARGE SCALE GENOMIC DNA]</scope>
    <source>
        <strain evidence="2 3">CIRM-BRFM 2984</strain>
    </source>
</reference>
<feature type="region of interest" description="Disordered" evidence="1">
    <location>
        <begin position="1"/>
        <end position="22"/>
    </location>
</feature>
<evidence type="ECO:0000256" key="1">
    <source>
        <dbReference type="SAM" id="MobiDB-lite"/>
    </source>
</evidence>
<evidence type="ECO:0000313" key="2">
    <source>
        <dbReference type="EMBL" id="KAK6984936.1"/>
    </source>
</evidence>
<dbReference type="AlphaFoldDB" id="A0AAV9ZL58"/>
<gene>
    <name evidence="2" type="ORF">R3P38DRAFT_3292016</name>
</gene>
<feature type="non-terminal residue" evidence="2">
    <location>
        <position position="173"/>
    </location>
</feature>
<evidence type="ECO:0000313" key="3">
    <source>
        <dbReference type="Proteomes" id="UP001362999"/>
    </source>
</evidence>